<keyword evidence="1" id="KW-0472">Membrane</keyword>
<organism evidence="2 3">
    <name type="scientific">Polaromonas vacuolata</name>
    <dbReference type="NCBI Taxonomy" id="37448"/>
    <lineage>
        <taxon>Bacteria</taxon>
        <taxon>Pseudomonadati</taxon>
        <taxon>Pseudomonadota</taxon>
        <taxon>Betaproteobacteria</taxon>
        <taxon>Burkholderiales</taxon>
        <taxon>Comamonadaceae</taxon>
        <taxon>Polaromonas</taxon>
    </lineage>
</organism>
<dbReference type="EMBL" id="CP051461">
    <property type="protein sequence ID" value="QJC57744.1"/>
    <property type="molecule type" value="Genomic_DNA"/>
</dbReference>
<proteinExistence type="predicted"/>
<dbReference type="RefSeq" id="WP_168923212.1">
    <property type="nucleotide sequence ID" value="NZ_CP051461.1"/>
</dbReference>
<evidence type="ECO:0000313" key="2">
    <source>
        <dbReference type="EMBL" id="QJC57744.1"/>
    </source>
</evidence>
<dbReference type="KEGG" id="pvac:HC248_03075"/>
<protein>
    <submittedName>
        <fullName evidence="2">Uncharacterized protein</fullName>
    </submittedName>
</protein>
<keyword evidence="1" id="KW-1133">Transmembrane helix</keyword>
<evidence type="ECO:0000256" key="1">
    <source>
        <dbReference type="SAM" id="Phobius"/>
    </source>
</evidence>
<dbReference type="AlphaFoldDB" id="A0A6H2HDT8"/>
<evidence type="ECO:0000313" key="3">
    <source>
        <dbReference type="Proteomes" id="UP000502041"/>
    </source>
</evidence>
<keyword evidence="3" id="KW-1185">Reference proteome</keyword>
<feature type="transmembrane region" description="Helical" evidence="1">
    <location>
        <begin position="12"/>
        <end position="33"/>
    </location>
</feature>
<accession>A0A6H2HDT8</accession>
<feature type="transmembrane region" description="Helical" evidence="1">
    <location>
        <begin position="39"/>
        <end position="62"/>
    </location>
</feature>
<sequence>MKQKTLLIEGLSDAIGFLGGALLGYGIGLLAGLDIMGAGYGNAAIFGIVLVGLGGGFGLQLARTWRKSRQAKANDNKAPNRD</sequence>
<dbReference type="Proteomes" id="UP000502041">
    <property type="component" value="Chromosome"/>
</dbReference>
<reference evidence="2 3" key="1">
    <citation type="submission" date="2020-04" db="EMBL/GenBank/DDBJ databases">
        <title>Complete genome of a Psychrophilic, Marine, Gas Vacuolate Bacterium Polaromonas vacuolata KCTC 22033T.</title>
        <authorList>
            <person name="Hwang K."/>
            <person name="Kim K.M."/>
        </authorList>
    </citation>
    <scope>NUCLEOTIDE SEQUENCE [LARGE SCALE GENOMIC DNA]</scope>
    <source>
        <strain evidence="2 3">KCTC 22033</strain>
    </source>
</reference>
<name>A0A6H2HDT8_9BURK</name>
<keyword evidence="1" id="KW-0812">Transmembrane</keyword>
<gene>
    <name evidence="2" type="ORF">HC248_03075</name>
</gene>